<evidence type="ECO:0000256" key="1">
    <source>
        <dbReference type="SAM" id="MobiDB-lite"/>
    </source>
</evidence>
<reference evidence="2 3" key="1">
    <citation type="submission" date="2016-03" db="EMBL/GenBank/DDBJ databases">
        <title>EvidentialGene: Evidence-directed Construction of Genes on Genomes.</title>
        <authorList>
            <person name="Gilbert D.G."/>
            <person name="Choi J.-H."/>
            <person name="Mockaitis K."/>
            <person name="Colbourne J."/>
            <person name="Pfrender M."/>
        </authorList>
    </citation>
    <scope>NUCLEOTIDE SEQUENCE [LARGE SCALE GENOMIC DNA]</scope>
    <source>
        <strain evidence="2 3">Xinb3</strain>
        <tissue evidence="2">Complete organism</tissue>
    </source>
</reference>
<feature type="region of interest" description="Disordered" evidence="1">
    <location>
        <begin position="50"/>
        <end position="74"/>
    </location>
</feature>
<dbReference type="AlphaFoldDB" id="A0A164MM07"/>
<evidence type="ECO:0000313" key="2">
    <source>
        <dbReference type="EMBL" id="KZS05177.1"/>
    </source>
</evidence>
<protein>
    <submittedName>
        <fullName evidence="2">Uncharacterized protein</fullName>
    </submittedName>
</protein>
<keyword evidence="3" id="KW-1185">Reference proteome</keyword>
<dbReference type="EMBL" id="LRGB01002993">
    <property type="protein sequence ID" value="KZS05177.1"/>
    <property type="molecule type" value="Genomic_DNA"/>
</dbReference>
<evidence type="ECO:0000313" key="3">
    <source>
        <dbReference type="Proteomes" id="UP000076858"/>
    </source>
</evidence>
<name>A0A164MM07_9CRUS</name>
<gene>
    <name evidence="2" type="ORF">APZ42_031759</name>
</gene>
<proteinExistence type="predicted"/>
<organism evidence="2 3">
    <name type="scientific">Daphnia magna</name>
    <dbReference type="NCBI Taxonomy" id="35525"/>
    <lineage>
        <taxon>Eukaryota</taxon>
        <taxon>Metazoa</taxon>
        <taxon>Ecdysozoa</taxon>
        <taxon>Arthropoda</taxon>
        <taxon>Crustacea</taxon>
        <taxon>Branchiopoda</taxon>
        <taxon>Diplostraca</taxon>
        <taxon>Cladocera</taxon>
        <taxon>Anomopoda</taxon>
        <taxon>Daphniidae</taxon>
        <taxon>Daphnia</taxon>
    </lineage>
</organism>
<sequence length="74" mass="8804">MLFYQLFRRIFRDCRAQTRSLPPSFDHLGCLRLPRRNLYNTRLFISNKTVDRHKSQRSISKQPSKISSTTISAF</sequence>
<comment type="caution">
    <text evidence="2">The sequence shown here is derived from an EMBL/GenBank/DDBJ whole genome shotgun (WGS) entry which is preliminary data.</text>
</comment>
<accession>A0A164MM07</accession>
<dbReference type="Proteomes" id="UP000076858">
    <property type="component" value="Unassembled WGS sequence"/>
</dbReference>
<feature type="compositionally biased region" description="Polar residues" evidence="1">
    <location>
        <begin position="57"/>
        <end position="74"/>
    </location>
</feature>